<evidence type="ECO:0000313" key="4">
    <source>
        <dbReference type="Proteomes" id="UP000467841"/>
    </source>
</evidence>
<sequence length="210" mass="23472">MATETNSYTYGYPTAPPSSTFSRLREWWSRPILTIKERGQATFKEFVALLSPFVGGLITVIIIYAVSSSIDQAHSHAKFSIQSVAFSPSSATWHVDFLVENPSSRYSIYYDGDTSVRLGQLNVDVFKITRKRSSRDHTAFSLAFDAEGSGNDAASSGQLLHVKLAGKHKRYVDDDRAGHFDITCQNLTRSHENIKNIICHSSFMHSNVFI</sequence>
<protein>
    <recommendedName>
        <fullName evidence="5">Late embryogenesis abundant protein LEA-2 subgroup domain-containing protein</fullName>
    </recommendedName>
</protein>
<reference evidence="3 4" key="1">
    <citation type="submission" date="2020-01" db="EMBL/GenBank/DDBJ databases">
        <authorList>
            <person name="Mishra B."/>
        </authorList>
    </citation>
    <scope>NUCLEOTIDE SEQUENCE [LARGE SCALE GENOMIC DNA]</scope>
</reference>
<evidence type="ECO:0000256" key="1">
    <source>
        <dbReference type="SAM" id="Phobius"/>
    </source>
</evidence>
<dbReference type="AlphaFoldDB" id="A0A6D2KW14"/>
<dbReference type="EMBL" id="CACVBM020001208">
    <property type="protein sequence ID" value="CAA7039348.1"/>
    <property type="molecule type" value="Genomic_DNA"/>
</dbReference>
<keyword evidence="4" id="KW-1185">Reference proteome</keyword>
<gene>
    <name evidence="2" type="ORF">MERR_LOCUS26583</name>
    <name evidence="3" type="ORF">MERR_LOCUS48352</name>
</gene>
<evidence type="ECO:0008006" key="5">
    <source>
        <dbReference type="Google" id="ProtNLM"/>
    </source>
</evidence>
<evidence type="ECO:0000313" key="2">
    <source>
        <dbReference type="EMBL" id="CAA7039348.1"/>
    </source>
</evidence>
<keyword evidence="1" id="KW-1133">Transmembrane helix</keyword>
<feature type="transmembrane region" description="Helical" evidence="1">
    <location>
        <begin position="46"/>
        <end position="66"/>
    </location>
</feature>
<dbReference type="OrthoDB" id="1023704at2759"/>
<dbReference type="Proteomes" id="UP000467841">
    <property type="component" value="Unassembled WGS sequence"/>
</dbReference>
<keyword evidence="1" id="KW-0812">Transmembrane</keyword>
<name>A0A6D2KW14_9BRAS</name>
<proteinExistence type="predicted"/>
<keyword evidence="1" id="KW-0472">Membrane</keyword>
<evidence type="ECO:0000313" key="3">
    <source>
        <dbReference type="EMBL" id="CAA7061116.1"/>
    </source>
</evidence>
<dbReference type="EMBL" id="CACVBM020001851">
    <property type="protein sequence ID" value="CAA7061116.1"/>
    <property type="molecule type" value="Genomic_DNA"/>
</dbReference>
<organism evidence="3 4">
    <name type="scientific">Microthlaspi erraticum</name>
    <dbReference type="NCBI Taxonomy" id="1685480"/>
    <lineage>
        <taxon>Eukaryota</taxon>
        <taxon>Viridiplantae</taxon>
        <taxon>Streptophyta</taxon>
        <taxon>Embryophyta</taxon>
        <taxon>Tracheophyta</taxon>
        <taxon>Spermatophyta</taxon>
        <taxon>Magnoliopsida</taxon>
        <taxon>eudicotyledons</taxon>
        <taxon>Gunneridae</taxon>
        <taxon>Pentapetalae</taxon>
        <taxon>rosids</taxon>
        <taxon>malvids</taxon>
        <taxon>Brassicales</taxon>
        <taxon>Brassicaceae</taxon>
        <taxon>Coluteocarpeae</taxon>
        <taxon>Microthlaspi</taxon>
    </lineage>
</organism>
<accession>A0A6D2KW14</accession>